<keyword evidence="11" id="KW-0482">Metalloprotease</keyword>
<dbReference type="GO" id="GO:0008237">
    <property type="term" value="F:metallopeptidase activity"/>
    <property type="evidence" value="ECO:0007669"/>
    <property type="project" value="UniProtKB-KW"/>
</dbReference>
<evidence type="ECO:0000256" key="7">
    <source>
        <dbReference type="ARBA" id="ARBA00022670"/>
    </source>
</evidence>
<dbReference type="InterPro" id="IPR042097">
    <property type="entry name" value="Aminopeptidase_N-like_N_sf"/>
</dbReference>
<feature type="binding site" evidence="16">
    <location>
        <position position="328"/>
    </location>
    <ligand>
        <name>Zn(2+)</name>
        <dbReference type="ChEBI" id="CHEBI:29105"/>
        <note>catalytic</note>
    </ligand>
</feature>
<keyword evidence="9 18" id="KW-0378">Hydrolase</keyword>
<dbReference type="Gene3D" id="1.10.390.10">
    <property type="entry name" value="Neutral Protease Domain 2"/>
    <property type="match status" value="1"/>
</dbReference>
<dbReference type="PRINTS" id="PR00756">
    <property type="entry name" value="ALADIPTASE"/>
</dbReference>
<keyword evidence="6" id="KW-0963">Cytoplasm</keyword>
<dbReference type="Gene3D" id="3.30.2010.30">
    <property type="match status" value="1"/>
</dbReference>
<keyword evidence="18" id="KW-0031">Aminopeptidase</keyword>
<evidence type="ECO:0000256" key="14">
    <source>
        <dbReference type="ARBA" id="ARBA00071930"/>
    </source>
</evidence>
<dbReference type="InterPro" id="IPR045357">
    <property type="entry name" value="Aminopeptidase_N-like_N"/>
</dbReference>
<evidence type="ECO:0000256" key="2">
    <source>
        <dbReference type="ARBA" id="ARBA00002142"/>
    </source>
</evidence>
<dbReference type="InterPro" id="IPR027268">
    <property type="entry name" value="Peptidase_M4/M1_CTD_sf"/>
</dbReference>
<dbReference type="AlphaFoldDB" id="A0ABD3E6E2"/>
<dbReference type="SUPFAM" id="SSF48371">
    <property type="entry name" value="ARM repeat"/>
    <property type="match status" value="1"/>
</dbReference>
<dbReference type="EMBL" id="JAVIJP010000007">
    <property type="protein sequence ID" value="KAL3650045.1"/>
    <property type="molecule type" value="Genomic_DNA"/>
</dbReference>
<feature type="binding site" evidence="16">
    <location>
        <position position="305"/>
    </location>
    <ligand>
        <name>Zn(2+)</name>
        <dbReference type="ChEBI" id="CHEBI:29105"/>
        <note>catalytic</note>
    </ligand>
</feature>
<dbReference type="InterPro" id="IPR014782">
    <property type="entry name" value="Peptidase_M1_dom"/>
</dbReference>
<name>A0ABD3E6E2_9LAMI</name>
<comment type="caution">
    <text evidence="18">The sequence shown here is derived from an EMBL/GenBank/DDBJ whole genome shotgun (WGS) entry which is preliminary data.</text>
</comment>
<comment type="similarity">
    <text evidence="4">Belongs to the peptidase M1 family.</text>
</comment>
<evidence type="ECO:0000256" key="9">
    <source>
        <dbReference type="ARBA" id="ARBA00022801"/>
    </source>
</evidence>
<proteinExistence type="inferred from homology"/>
<keyword evidence="8 16" id="KW-0479">Metal-binding</keyword>
<dbReference type="Pfam" id="PF09127">
    <property type="entry name" value="Leuk-A4-hydro_C"/>
    <property type="match status" value="1"/>
</dbReference>
<feature type="binding site" evidence="16">
    <location>
        <position position="309"/>
    </location>
    <ligand>
        <name>Zn(2+)</name>
        <dbReference type="ChEBI" id="CHEBI:29105"/>
        <note>catalytic</note>
    </ligand>
</feature>
<dbReference type="GO" id="GO:0046872">
    <property type="term" value="F:metal ion binding"/>
    <property type="evidence" value="ECO:0007669"/>
    <property type="project" value="UniProtKB-KW"/>
</dbReference>
<dbReference type="Gene3D" id="1.25.40.320">
    <property type="entry name" value="Peptidase M1, leukotriene A4 hydrolase/aminopeptidase C-terminal domain"/>
    <property type="match status" value="1"/>
</dbReference>
<evidence type="ECO:0000256" key="11">
    <source>
        <dbReference type="ARBA" id="ARBA00023049"/>
    </source>
</evidence>
<dbReference type="SUPFAM" id="SSF63737">
    <property type="entry name" value="Leukotriene A4 hydrolase N-terminal domain"/>
    <property type="match status" value="1"/>
</dbReference>
<evidence type="ECO:0000256" key="5">
    <source>
        <dbReference type="ARBA" id="ARBA00013006"/>
    </source>
</evidence>
<evidence type="ECO:0000313" key="19">
    <source>
        <dbReference type="Proteomes" id="UP001632038"/>
    </source>
</evidence>
<dbReference type="InterPro" id="IPR016024">
    <property type="entry name" value="ARM-type_fold"/>
</dbReference>
<dbReference type="FunFam" id="1.10.390.10:FF:000003">
    <property type="entry name" value="Leukotriene A(4) hydrolase"/>
    <property type="match status" value="1"/>
</dbReference>
<dbReference type="GO" id="GO:0004301">
    <property type="term" value="F:epoxide hydrolase activity"/>
    <property type="evidence" value="ECO:0007669"/>
    <property type="project" value="UniProtKB-EC"/>
</dbReference>
<dbReference type="InterPro" id="IPR001930">
    <property type="entry name" value="Peptidase_M1"/>
</dbReference>
<dbReference type="GO" id="GO:0006508">
    <property type="term" value="P:proteolysis"/>
    <property type="evidence" value="ECO:0007669"/>
    <property type="project" value="UniProtKB-KW"/>
</dbReference>
<dbReference type="SUPFAM" id="SSF55486">
    <property type="entry name" value="Metalloproteases ('zincins'), catalytic domain"/>
    <property type="match status" value="1"/>
</dbReference>
<feature type="active site" description="Proton acceptor" evidence="15">
    <location>
        <position position="306"/>
    </location>
</feature>
<dbReference type="Proteomes" id="UP001632038">
    <property type="component" value="Unassembled WGS sequence"/>
</dbReference>
<evidence type="ECO:0000256" key="4">
    <source>
        <dbReference type="ARBA" id="ARBA00010136"/>
    </source>
</evidence>
<dbReference type="GO" id="GO:0004177">
    <property type="term" value="F:aminopeptidase activity"/>
    <property type="evidence" value="ECO:0007669"/>
    <property type="project" value="UniProtKB-KW"/>
</dbReference>
<evidence type="ECO:0000256" key="1">
    <source>
        <dbReference type="ARBA" id="ARBA00001268"/>
    </source>
</evidence>
<evidence type="ECO:0000256" key="3">
    <source>
        <dbReference type="ARBA" id="ARBA00004496"/>
    </source>
</evidence>
<dbReference type="FunFam" id="3.30.2010.30:FF:000001">
    <property type="entry name" value="Leukotriene A(4) hydrolase"/>
    <property type="match status" value="1"/>
</dbReference>
<evidence type="ECO:0000256" key="16">
    <source>
        <dbReference type="PIRSR" id="PIRSR634015-3"/>
    </source>
</evidence>
<evidence type="ECO:0000256" key="10">
    <source>
        <dbReference type="ARBA" id="ARBA00022833"/>
    </source>
</evidence>
<dbReference type="PANTHER" id="PTHR45726:SF3">
    <property type="entry name" value="LEUKOTRIENE A-4 HYDROLASE"/>
    <property type="match status" value="1"/>
</dbReference>
<evidence type="ECO:0000256" key="12">
    <source>
        <dbReference type="ARBA" id="ARBA00030177"/>
    </source>
</evidence>
<comment type="cofactor">
    <cofactor evidence="16">
        <name>Zn(2+)</name>
        <dbReference type="ChEBI" id="CHEBI:29105"/>
    </cofactor>
    <text evidence="16">Binds 1 zinc ion per subunit.</text>
</comment>
<evidence type="ECO:0000256" key="15">
    <source>
        <dbReference type="PIRSR" id="PIRSR634015-1"/>
    </source>
</evidence>
<dbReference type="EC" id="3.3.2.10" evidence="5"/>
<evidence type="ECO:0000313" key="18">
    <source>
        <dbReference type="EMBL" id="KAL3650045.1"/>
    </source>
</evidence>
<accession>A0ABD3E6E2</accession>
<dbReference type="CDD" id="cd09599">
    <property type="entry name" value="M1_LTA4H"/>
    <property type="match status" value="1"/>
</dbReference>
<dbReference type="Pfam" id="PF17900">
    <property type="entry name" value="Peptidase_M1_N"/>
    <property type="match status" value="1"/>
</dbReference>
<dbReference type="Pfam" id="PF01433">
    <property type="entry name" value="Peptidase_M1"/>
    <property type="match status" value="1"/>
</dbReference>
<keyword evidence="19" id="KW-1185">Reference proteome</keyword>
<protein>
    <recommendedName>
        <fullName evidence="14">Leucine aminopeptidase</fullName>
        <ecNumber evidence="5">3.3.2.10</ecNumber>
    </recommendedName>
    <alternativeName>
        <fullName evidence="12">Epoxide hydrolase</fullName>
    </alternativeName>
    <alternativeName>
        <fullName evidence="13">Leukotriene A-4 hydrolase homolog</fullName>
    </alternativeName>
</protein>
<dbReference type="InterPro" id="IPR038502">
    <property type="entry name" value="M1_LTA-4_hydro/amino_C_sf"/>
</dbReference>
<comment type="function">
    <text evidence="2">Aminopeptidase that preferentially cleaves di- and tripeptides. Also has low epoxide hydrolase activity (in vitro). Can hydrolyze the epoxide leukotriene LTA(4) but it forms preferentially 5,6-dihydroxy-7,9,11,14-eicosatetraenoic acid rather than the cytokine leukotriene B(4) as the product compared to the homologous mammalian enzyme (in vitro).</text>
</comment>
<organism evidence="18 19">
    <name type="scientific">Castilleja foliolosa</name>
    <dbReference type="NCBI Taxonomy" id="1961234"/>
    <lineage>
        <taxon>Eukaryota</taxon>
        <taxon>Viridiplantae</taxon>
        <taxon>Streptophyta</taxon>
        <taxon>Embryophyta</taxon>
        <taxon>Tracheophyta</taxon>
        <taxon>Spermatophyta</taxon>
        <taxon>Magnoliopsida</taxon>
        <taxon>eudicotyledons</taxon>
        <taxon>Gunneridae</taxon>
        <taxon>Pentapetalae</taxon>
        <taxon>asterids</taxon>
        <taxon>lamiids</taxon>
        <taxon>Lamiales</taxon>
        <taxon>Orobanchaceae</taxon>
        <taxon>Pedicularideae</taxon>
        <taxon>Castillejinae</taxon>
        <taxon>Castilleja</taxon>
    </lineage>
</organism>
<dbReference type="GO" id="GO:0005737">
    <property type="term" value="C:cytoplasm"/>
    <property type="evidence" value="ECO:0007669"/>
    <property type="project" value="UniProtKB-SubCell"/>
</dbReference>
<dbReference type="InterPro" id="IPR015211">
    <property type="entry name" value="Peptidase_M1_C"/>
</dbReference>
<dbReference type="SMART" id="SM01263">
    <property type="entry name" value="Leuk-A4-hydro_C"/>
    <property type="match status" value="1"/>
</dbReference>
<feature type="domain" description="Peptidase M1 leukotriene A4 hydrolase/aminopeptidase C-terminal" evidence="17">
    <location>
        <begin position="469"/>
        <end position="609"/>
    </location>
</feature>
<evidence type="ECO:0000256" key="13">
    <source>
        <dbReference type="ARBA" id="ARBA00031416"/>
    </source>
</evidence>
<feature type="active site" description="Proton donor" evidence="15">
    <location>
        <position position="393"/>
    </location>
</feature>
<gene>
    <name evidence="18" type="primary">LKHA4_2</name>
    <name evidence="18" type="ORF">CASFOL_006448</name>
</gene>
<dbReference type="PANTHER" id="PTHR45726">
    <property type="entry name" value="LEUKOTRIENE A-4 HYDROLASE"/>
    <property type="match status" value="1"/>
</dbReference>
<evidence type="ECO:0000256" key="6">
    <source>
        <dbReference type="ARBA" id="ARBA00022490"/>
    </source>
</evidence>
<keyword evidence="10 16" id="KW-0862">Zinc</keyword>
<comment type="catalytic activity">
    <reaction evidence="1">
        <text>an epoxide + H2O = an ethanediol</text>
        <dbReference type="Rhea" id="RHEA:19037"/>
        <dbReference type="ChEBI" id="CHEBI:15377"/>
        <dbReference type="ChEBI" id="CHEBI:32955"/>
        <dbReference type="ChEBI" id="CHEBI:140594"/>
        <dbReference type="EC" id="3.3.2.10"/>
    </reaction>
</comment>
<dbReference type="Gene3D" id="2.60.40.1730">
    <property type="entry name" value="tricorn interacting facor f3 domain"/>
    <property type="match status" value="1"/>
</dbReference>
<reference evidence="19" key="1">
    <citation type="journal article" date="2024" name="IScience">
        <title>Strigolactones Initiate the Formation of Haustorium-like Structures in Castilleja.</title>
        <authorList>
            <person name="Buerger M."/>
            <person name="Peterson D."/>
            <person name="Chory J."/>
        </authorList>
    </citation>
    <scope>NUCLEOTIDE SEQUENCE [LARGE SCALE GENOMIC DNA]</scope>
</reference>
<evidence type="ECO:0000256" key="8">
    <source>
        <dbReference type="ARBA" id="ARBA00022723"/>
    </source>
</evidence>
<sequence>MAPIDPHSFTDSTHPLTTHISLSLYFDFSSSTILSSAVLSLSFPHSGQLTLDTRSLAISAVYDPATLTPLQFTLHPAAPDVVLGQSLVVSLSNHSQLLIVFKTSPSSSALQWLSPPQTFNKSFPFVYTQCHSIHARSIFPCQDTPAARIKYAAKLNIPRYLSAVMAAKHINRRDPLTGETQGACDDSLWCGEERVVEEFVMEQPVPPYLFAFAVGELGFREVGPRTRVYSETVPGVLDAAVREFAGTEEMIKVGEGLFGPYEWERFDLLVLPPSFPYAGMENPRMVFLTPTVIKGDATGAQLVAHELAHSWTGNLITNKTNDHFWLNEGFTTYAERRIVEAVQGKERAALNIGIGWRGLVQAVEGFEDRMEFTKLKTNQEGVDPDDVYSKVPYEKGFQFLWRIERQIGRPAFDEFLKKYITTFKFQSIDTETFLDFLKANVPGIEGHIDLKLWTEGTGIPPDAMEPVSDIYTKIVSLANEFKVGRMPNEGEVADWGGREWELYLENLPKSVDASQISALDARYRLSESKDYDVKVAFLQLAVTSRCSKYYDVVEKTLKEVGRMKYLRPLYRALVEGTGKEEEKIFAKRVFSEACACYHPIAKGVVEAILSKHLLLRVHRTATPVSHITIVGGTGKYEDAKGYATIETLPHEDQHATDGLETITHFTLYLTP</sequence>
<dbReference type="InterPro" id="IPR049980">
    <property type="entry name" value="LTA4H_cat"/>
</dbReference>
<dbReference type="InterPro" id="IPR034015">
    <property type="entry name" value="M1_LTA4H"/>
</dbReference>
<comment type="subcellular location">
    <subcellularLocation>
        <location evidence="3">Cytoplasm</location>
    </subcellularLocation>
</comment>
<keyword evidence="7" id="KW-0645">Protease</keyword>
<evidence type="ECO:0000259" key="17">
    <source>
        <dbReference type="SMART" id="SM01263"/>
    </source>
</evidence>